<keyword evidence="5" id="KW-1185">Reference proteome</keyword>
<organism evidence="4 5">
    <name type="scientific">Roseofilum acuticapitatum BLCC-M154</name>
    <dbReference type="NCBI Taxonomy" id="3022444"/>
    <lineage>
        <taxon>Bacteria</taxon>
        <taxon>Bacillati</taxon>
        <taxon>Cyanobacteriota</taxon>
        <taxon>Cyanophyceae</taxon>
        <taxon>Desertifilales</taxon>
        <taxon>Desertifilaceae</taxon>
        <taxon>Roseofilum</taxon>
        <taxon>Roseofilum acuticapitatum</taxon>
    </lineage>
</organism>
<dbReference type="CDD" id="cd00754">
    <property type="entry name" value="Ubl_MoaD"/>
    <property type="match status" value="1"/>
</dbReference>
<sequence>MATSSISVTIKLFAIYQEAYGVPELSWEFPPQTPVSAILDRMIAQYPHLAPWQPLTRFGINLQFVEGDRILESGDEVVLIPPVSGG</sequence>
<proteinExistence type="inferred from homology"/>
<evidence type="ECO:0000313" key="4">
    <source>
        <dbReference type="EMBL" id="MDJ1171806.1"/>
    </source>
</evidence>
<comment type="caution">
    <text evidence="4">The sequence shown here is derived from an EMBL/GenBank/DDBJ whole genome shotgun (WGS) entry which is preliminary data.</text>
</comment>
<dbReference type="SUPFAM" id="SSF54285">
    <property type="entry name" value="MoaD/ThiS"/>
    <property type="match status" value="1"/>
</dbReference>
<reference evidence="4 5" key="1">
    <citation type="submission" date="2023-01" db="EMBL/GenBank/DDBJ databases">
        <title>Novel diversity within Roseofilum (Cyanobacteria; Desertifilaceae) from marine benthic mats with descriptions of four novel species.</title>
        <authorList>
            <person name="Wang Y."/>
            <person name="Berthold D.E."/>
            <person name="Hu J."/>
            <person name="Lefler F.W."/>
            <person name="Laughinghouse H.D. IV."/>
        </authorList>
    </citation>
    <scope>NUCLEOTIDE SEQUENCE [LARGE SCALE GENOMIC DNA]</scope>
    <source>
        <strain evidence="4 5">BLCC-M154</strain>
    </source>
</reference>
<evidence type="ECO:0000256" key="3">
    <source>
        <dbReference type="ARBA" id="ARBA00024247"/>
    </source>
</evidence>
<comment type="similarity">
    <text evidence="2">Belongs to the MoaD family.</text>
</comment>
<dbReference type="InterPro" id="IPR044672">
    <property type="entry name" value="MOCS2A"/>
</dbReference>
<dbReference type="RefSeq" id="WP_283755560.1">
    <property type="nucleotide sequence ID" value="NZ_JAQOSP010000129.1"/>
</dbReference>
<evidence type="ECO:0000256" key="2">
    <source>
        <dbReference type="ARBA" id="ARBA00024200"/>
    </source>
</evidence>
<dbReference type="Pfam" id="PF02597">
    <property type="entry name" value="ThiS"/>
    <property type="match status" value="1"/>
</dbReference>
<dbReference type="InterPro" id="IPR012675">
    <property type="entry name" value="Beta-grasp_dom_sf"/>
</dbReference>
<protein>
    <recommendedName>
        <fullName evidence="3">Molybdopterin synthase sulfur carrier subunit</fullName>
    </recommendedName>
</protein>
<dbReference type="PANTHER" id="PTHR33359">
    <property type="entry name" value="MOLYBDOPTERIN SYNTHASE SULFUR CARRIER SUBUNIT"/>
    <property type="match status" value="1"/>
</dbReference>
<dbReference type="EMBL" id="JAQOSP010000129">
    <property type="protein sequence ID" value="MDJ1171806.1"/>
    <property type="molecule type" value="Genomic_DNA"/>
</dbReference>
<dbReference type="InterPro" id="IPR016155">
    <property type="entry name" value="Mopterin_synth/thiamin_S_b"/>
</dbReference>
<dbReference type="Proteomes" id="UP001235303">
    <property type="component" value="Unassembled WGS sequence"/>
</dbReference>
<evidence type="ECO:0000256" key="1">
    <source>
        <dbReference type="ARBA" id="ARBA00022741"/>
    </source>
</evidence>
<dbReference type="InterPro" id="IPR003749">
    <property type="entry name" value="ThiS/MoaD-like"/>
</dbReference>
<gene>
    <name evidence="4" type="ORF">PMG71_20460</name>
</gene>
<evidence type="ECO:0000313" key="5">
    <source>
        <dbReference type="Proteomes" id="UP001235303"/>
    </source>
</evidence>
<dbReference type="Gene3D" id="3.10.20.30">
    <property type="match status" value="1"/>
</dbReference>
<name>A0ABT7AY48_9CYAN</name>
<dbReference type="PANTHER" id="PTHR33359:SF1">
    <property type="entry name" value="MOLYBDOPTERIN SYNTHASE SULFUR CARRIER SUBUNIT"/>
    <property type="match status" value="1"/>
</dbReference>
<keyword evidence="1" id="KW-0547">Nucleotide-binding</keyword>
<accession>A0ABT7AY48</accession>